<comment type="caution">
    <text evidence="3">The sequence shown here is derived from an EMBL/GenBank/DDBJ whole genome shotgun (WGS) entry which is preliminary data.</text>
</comment>
<dbReference type="OrthoDB" id="3261813at2759"/>
<dbReference type="InterPro" id="IPR024983">
    <property type="entry name" value="CHAT_dom"/>
</dbReference>
<proteinExistence type="predicted"/>
<name>A0A4S4LRF4_9APHY</name>
<feature type="region of interest" description="Disordered" evidence="1">
    <location>
        <begin position="636"/>
        <end position="667"/>
    </location>
</feature>
<evidence type="ECO:0000259" key="2">
    <source>
        <dbReference type="Pfam" id="PF12770"/>
    </source>
</evidence>
<keyword evidence="4" id="KW-1185">Reference proteome</keyword>
<sequence>ASVCALYAQVLHNKFTVSWEPTYLDRAIPMYREALADASKVLHLMYFMTEPLHEAIEIYQQCLQYMSEDDSQRIEVLCGLSDALRLRYKHDGQSADVDSSVSLAHKALDSAAIAPEGSIADIDRALDPPSHPAFAEYLGSLIDMLFSRYHILGMPGDLEEALVHCRKIVKLRPDDRIQHLIRISQTLWGLSARYAQTSDPRDLEQMRRLRETVLEFDAKGDMSFAVDILKRNAAVLPGETPTEADSKIAGNEEGRGLYTSVTDRVQILILTANMHALRFDETKATEDFTQAEQTYREALDMLPDRNKEKRREVLQPLSSLFASRFRYEGRTEDLDRAISFAEAALAATRPHSRAHALQESQLGNLIAQRYWDVSDDHNISQLLAAIEHFRSVCDAPECPLYIRFHASLYWSAIAAEHTFADSFSIAMDGYRASFDLLPQLAWLGADTRASLHAIQQSAGLPADAATFALTEGKEKEAVEFLEVGRSVIWNQATRLRTPVDDVAAIAPELAEKLKVLSRSIEGHGVGHANIVSSTTEDDEDTTAATALHTSWRLRQDWLSVIQSIRSLPGFCHFLQRKPFEALASVAREGPVVILTAHERLSVALILPEEGAAPVCVQLKTTVKKLKDLHGTLRKVAHSRGAREDESKDEEEEAALRAGRPGRRTVKTESGDSILSTLWTDVAEPVVKYLTDLKKPKLDDRKRIWWCAVGQMVFMPVHAAGVNSTSGSSVSDFFISSYTPTLDALLHARSRPIPLTSKVLAAIQPNAGKGWSSLPNTKIELREIHGIVPENNLLPLSSPRDNEGEIEGTYTTPTTIIKHLPSASILHLACHRDQQPTNPLQSGFIMRDGERLTVEMLMQVKEQMGEACVAMLGACHTAGNDSERPDEAINLASVMLFVGFRSVGATMWPMGDPDGPVITRHLQGFV</sequence>
<feature type="non-terminal residue" evidence="3">
    <location>
        <position position="1"/>
    </location>
</feature>
<feature type="domain" description="CHAT" evidence="2">
    <location>
        <begin position="674"/>
        <end position="911"/>
    </location>
</feature>
<evidence type="ECO:0000313" key="4">
    <source>
        <dbReference type="Proteomes" id="UP000308730"/>
    </source>
</evidence>
<dbReference type="AlphaFoldDB" id="A0A4S4LRF4"/>
<evidence type="ECO:0000313" key="3">
    <source>
        <dbReference type="EMBL" id="THH14121.1"/>
    </source>
</evidence>
<dbReference type="Gene3D" id="1.25.40.10">
    <property type="entry name" value="Tetratricopeptide repeat domain"/>
    <property type="match status" value="1"/>
</dbReference>
<dbReference type="Proteomes" id="UP000308730">
    <property type="component" value="Unassembled WGS sequence"/>
</dbReference>
<reference evidence="3 4" key="1">
    <citation type="submission" date="2019-02" db="EMBL/GenBank/DDBJ databases">
        <title>Genome sequencing of the rare red list fungi Antrodiella citrinella (Flaviporus citrinellus).</title>
        <authorList>
            <person name="Buettner E."/>
            <person name="Kellner H."/>
        </authorList>
    </citation>
    <scope>NUCLEOTIDE SEQUENCE [LARGE SCALE GENOMIC DNA]</scope>
    <source>
        <strain evidence="3 4">DSM 108506</strain>
    </source>
</reference>
<evidence type="ECO:0000256" key="1">
    <source>
        <dbReference type="SAM" id="MobiDB-lite"/>
    </source>
</evidence>
<dbReference type="InterPro" id="IPR011990">
    <property type="entry name" value="TPR-like_helical_dom_sf"/>
</dbReference>
<dbReference type="Pfam" id="PF12770">
    <property type="entry name" value="CHAT"/>
    <property type="match status" value="1"/>
</dbReference>
<gene>
    <name evidence="3" type="ORF">EUX98_g9647</name>
</gene>
<protein>
    <recommendedName>
        <fullName evidence="2">CHAT domain-containing protein</fullName>
    </recommendedName>
</protein>
<organism evidence="3 4">
    <name type="scientific">Antrodiella citrinella</name>
    <dbReference type="NCBI Taxonomy" id="2447956"/>
    <lineage>
        <taxon>Eukaryota</taxon>
        <taxon>Fungi</taxon>
        <taxon>Dikarya</taxon>
        <taxon>Basidiomycota</taxon>
        <taxon>Agaricomycotina</taxon>
        <taxon>Agaricomycetes</taxon>
        <taxon>Polyporales</taxon>
        <taxon>Steccherinaceae</taxon>
        <taxon>Antrodiella</taxon>
    </lineage>
</organism>
<accession>A0A4S4LRF4</accession>
<dbReference type="SUPFAM" id="SSF48452">
    <property type="entry name" value="TPR-like"/>
    <property type="match status" value="1"/>
</dbReference>
<dbReference type="EMBL" id="SGPM01000981">
    <property type="protein sequence ID" value="THH14121.1"/>
    <property type="molecule type" value="Genomic_DNA"/>
</dbReference>